<organism evidence="5 6">
    <name type="scientific">Paragonimus heterotremus</name>
    <dbReference type="NCBI Taxonomy" id="100268"/>
    <lineage>
        <taxon>Eukaryota</taxon>
        <taxon>Metazoa</taxon>
        <taxon>Spiralia</taxon>
        <taxon>Lophotrochozoa</taxon>
        <taxon>Platyhelminthes</taxon>
        <taxon>Trematoda</taxon>
        <taxon>Digenea</taxon>
        <taxon>Plagiorchiida</taxon>
        <taxon>Troglotremata</taxon>
        <taxon>Troglotrematidae</taxon>
        <taxon>Paragonimus</taxon>
    </lineage>
</organism>
<dbReference type="GO" id="GO:0005634">
    <property type="term" value="C:nucleus"/>
    <property type="evidence" value="ECO:0007669"/>
    <property type="project" value="UniProtKB-SubCell"/>
</dbReference>
<keyword evidence="3" id="KW-0802">TPR repeat</keyword>
<evidence type="ECO:0000256" key="3">
    <source>
        <dbReference type="PROSITE-ProRule" id="PRU00339"/>
    </source>
</evidence>
<dbReference type="AlphaFoldDB" id="A0A8J4WD87"/>
<evidence type="ECO:0000256" key="2">
    <source>
        <dbReference type="ARBA" id="ARBA00023242"/>
    </source>
</evidence>
<dbReference type="SUPFAM" id="SSF48452">
    <property type="entry name" value="TPR-like"/>
    <property type="match status" value="1"/>
</dbReference>
<sequence length="946" mass="105950">FSFRPLNRSVESRATPADDSVSRFSEDSIANECSLLSELDKSDVGRSSVCGQTVSKLPPPQSPIASKQRHDAVIEQPGLSPSVLELLKPSKKSSTRESEEVRIMKLYQHALRLCSSGCVQTELTAKPLLESIVGSFLLKSCNLPNHLTSIKFAACKLLGNAYVRSGQKSRAIKLLMKAISLDESDLSVWSRLFRVATDCGRFGIAVVALEHILCERPAHPIALPLALPFYLALSEFELCMDLSLRSLKLDPLDERAIYCIHYILKFQPTLRSALDDMLIYRPDLLTEPISPETREQIDMEVTRLRTAYRFQLDSDADRRKVKRVDFPEPISLLTWSNLLESTVRMYDQLESNSTLCYVINLASVLPTELHPQNLKSRTSDELSVSADVNSPDDNEPMSTFPLSPKPDCPAAVNPPDSSEVVDELSKRVELPAVDEVQLDSTGLAEAEGLADVTEKRRSCRARVNMDLTDGLNRYRAKRGWVLDSDPKVTSNQGVRPFRSDALVRFRLADQLSSLLPQVYRELAETVYEDVATVYSVESAVVSQPLDLENTSSGEDPICLNDPDPWSSEVVRKFILLLHGTQPNIVTFGIALLLQISQLTSSRWSPQLAANFVYLSDRLRNSFPRSFLFPTKQSDTHPLSAQCSETVCDLLPPEVLELKCAPSLEVLTRLHLIYVELRLEQLEQVLCPTVSVDVESPPRDPRCSADENFLSHATVFTLLDTFSLHSPNASEYIQIQAHFLWINYLLSALVKDYSEMRSYASLLEELLSEHQLTIERNYSVFHGTLTADHVRILLGHLSGVTEFERLNRLYAKNQYGQVVLEMIPYLKRHARTHLPFPAGHTVATATVTSGHVQFLDRLELVRCALRHMIDELDTPNDITELTTLSDPRSPSSWHLAYRACGLLLQQATRLCAQHDCSDLISSGKHVANEPRKVAHSIASEALELLIT</sequence>
<dbReference type="OrthoDB" id="77564at2759"/>
<proteinExistence type="predicted"/>
<dbReference type="GO" id="GO:0031491">
    <property type="term" value="F:nucleosome binding"/>
    <property type="evidence" value="ECO:0007669"/>
    <property type="project" value="TreeGrafter"/>
</dbReference>
<accession>A0A8J4WD87</accession>
<evidence type="ECO:0000256" key="4">
    <source>
        <dbReference type="SAM" id="MobiDB-lite"/>
    </source>
</evidence>
<gene>
    <name evidence="5" type="ORF">PHET_08631</name>
</gene>
<dbReference type="EMBL" id="LUCH01017384">
    <property type="protein sequence ID" value="KAF5395033.1"/>
    <property type="molecule type" value="Genomic_DNA"/>
</dbReference>
<evidence type="ECO:0000313" key="5">
    <source>
        <dbReference type="EMBL" id="KAF5395033.1"/>
    </source>
</evidence>
<dbReference type="PANTHER" id="PTHR15502">
    <property type="entry name" value="CALCINEURIN-BINDING PROTEIN CABIN 1-RELATED"/>
    <property type="match status" value="1"/>
</dbReference>
<dbReference type="PROSITE" id="PS50005">
    <property type="entry name" value="TPR"/>
    <property type="match status" value="1"/>
</dbReference>
<evidence type="ECO:0000313" key="6">
    <source>
        <dbReference type="Proteomes" id="UP000748531"/>
    </source>
</evidence>
<dbReference type="Proteomes" id="UP000748531">
    <property type="component" value="Unassembled WGS sequence"/>
</dbReference>
<keyword evidence="6" id="KW-1185">Reference proteome</keyword>
<feature type="region of interest" description="Disordered" evidence="4">
    <location>
        <begin position="1"/>
        <end position="25"/>
    </location>
</feature>
<comment type="caution">
    <text evidence="5">The sequence shown here is derived from an EMBL/GenBank/DDBJ whole genome shotgun (WGS) entry which is preliminary data.</text>
</comment>
<feature type="non-terminal residue" evidence="5">
    <location>
        <position position="1"/>
    </location>
</feature>
<dbReference type="InterPro" id="IPR033053">
    <property type="entry name" value="Hir3/CABIN1"/>
</dbReference>
<name>A0A8J4WD87_9TREM</name>
<comment type="subcellular location">
    <subcellularLocation>
        <location evidence="1">Nucleus</location>
    </subcellularLocation>
</comment>
<feature type="repeat" description="TPR" evidence="3">
    <location>
        <begin position="152"/>
        <end position="185"/>
    </location>
</feature>
<evidence type="ECO:0000256" key="1">
    <source>
        <dbReference type="ARBA" id="ARBA00004123"/>
    </source>
</evidence>
<dbReference type="GO" id="GO:0006325">
    <property type="term" value="P:chromatin organization"/>
    <property type="evidence" value="ECO:0007669"/>
    <property type="project" value="InterPro"/>
</dbReference>
<feature type="region of interest" description="Disordered" evidence="4">
    <location>
        <begin position="375"/>
        <end position="406"/>
    </location>
</feature>
<protein>
    <submittedName>
        <fullName evidence="5">Uncharacterized protein</fullName>
    </submittedName>
</protein>
<dbReference type="InterPro" id="IPR011990">
    <property type="entry name" value="TPR-like_helical_dom_sf"/>
</dbReference>
<dbReference type="Gene3D" id="1.25.40.10">
    <property type="entry name" value="Tetratricopeptide repeat domain"/>
    <property type="match status" value="1"/>
</dbReference>
<reference evidence="5" key="1">
    <citation type="submission" date="2019-05" db="EMBL/GenBank/DDBJ databases">
        <title>Annotation for the trematode Paragonimus heterotremus.</title>
        <authorList>
            <person name="Choi Y.-J."/>
        </authorList>
    </citation>
    <scope>NUCLEOTIDE SEQUENCE</scope>
    <source>
        <strain evidence="5">LC</strain>
    </source>
</reference>
<keyword evidence="2" id="KW-0539">Nucleus</keyword>
<dbReference type="PANTHER" id="PTHR15502:SF7">
    <property type="entry name" value="CALCINEURIN-BINDING PROTEIN CABIN-1"/>
    <property type="match status" value="1"/>
</dbReference>
<dbReference type="InterPro" id="IPR019734">
    <property type="entry name" value="TPR_rpt"/>
</dbReference>
<dbReference type="SMART" id="SM00028">
    <property type="entry name" value="TPR"/>
    <property type="match status" value="1"/>
</dbReference>